<dbReference type="EMBL" id="CP002104">
    <property type="protein sequence ID" value="ADP38621.1"/>
    <property type="molecule type" value="Genomic_DNA"/>
</dbReference>
<dbReference type="OrthoDB" id="9814256at2"/>
<dbReference type="PANTHER" id="PTHR42930">
    <property type="entry name" value="PHOSPHATE-SPECIFIC TRANSPORT SYSTEM ACCESSORY PROTEIN PHOU"/>
    <property type="match status" value="1"/>
</dbReference>
<keyword evidence="4 7" id="KW-0813">Transport</keyword>
<dbReference type="HOGENOM" id="CLU_078518_1_0_11"/>
<dbReference type="GO" id="GO:0006817">
    <property type="term" value="P:phosphate ion transport"/>
    <property type="evidence" value="ECO:0007669"/>
    <property type="project" value="UniProtKB-KW"/>
</dbReference>
<comment type="function">
    <text evidence="7">Plays a role in the regulation of phosphate uptake.</text>
</comment>
<keyword evidence="5 7" id="KW-0963">Cytoplasm</keyword>
<evidence type="ECO:0000313" key="10">
    <source>
        <dbReference type="Proteomes" id="UP000001453"/>
    </source>
</evidence>
<evidence type="ECO:0000256" key="1">
    <source>
        <dbReference type="ARBA" id="ARBA00004496"/>
    </source>
</evidence>
<proteinExistence type="inferred from homology"/>
<evidence type="ECO:0000256" key="4">
    <source>
        <dbReference type="ARBA" id="ARBA00022448"/>
    </source>
</evidence>
<evidence type="ECO:0000256" key="7">
    <source>
        <dbReference type="PIRNR" id="PIRNR003107"/>
    </source>
</evidence>
<dbReference type="NCBIfam" id="TIGR02135">
    <property type="entry name" value="phoU_full"/>
    <property type="match status" value="1"/>
</dbReference>
<keyword evidence="6 7" id="KW-0592">Phosphate transport</keyword>
<dbReference type="InterPro" id="IPR038078">
    <property type="entry name" value="PhoU-like_sf"/>
</dbReference>
<dbReference type="GO" id="GO:0030643">
    <property type="term" value="P:intracellular phosphate ion homeostasis"/>
    <property type="evidence" value="ECO:0007669"/>
    <property type="project" value="InterPro"/>
</dbReference>
<evidence type="ECO:0000256" key="2">
    <source>
        <dbReference type="ARBA" id="ARBA00008107"/>
    </source>
</evidence>
<comment type="similarity">
    <text evidence="2 7">Belongs to the PhoU family.</text>
</comment>
<organism evidence="9 10">
    <name type="scientific">Gardnerella vaginalis (strain ATCC 14019 / 317)</name>
    <dbReference type="NCBI Taxonomy" id="525284"/>
    <lineage>
        <taxon>Bacteria</taxon>
        <taxon>Bacillati</taxon>
        <taxon>Actinomycetota</taxon>
        <taxon>Actinomycetes</taxon>
        <taxon>Bifidobacteriales</taxon>
        <taxon>Bifidobacteriaceae</taxon>
        <taxon>Gardnerella</taxon>
    </lineage>
</organism>
<protein>
    <recommendedName>
        <fullName evidence="7">Phosphate-specific transport system accessory protein PhoU</fullName>
    </recommendedName>
</protein>
<sequence>MLQTQLSAIERKKGRTMRVIFNEEMKAVALNIERMAELVAKAMNDAGNALLNADLESAQAVIDNDTQLDSLEDSVIDQCLTLLARQNPVATDLREVVATMRLAATFERMGDLTSHVAQITRRTWPDSAIPSQAKETVEAMVSFLRVLSVQLTDMLSKRDVQVADAIIHGDDKMDKLHEDIFALVEGENWNGTRKQLIDLVLLSRFMERIGDHSVAAARQVVFIVSGFDTTKKPEPDKDTVVA</sequence>
<comment type="subcellular location">
    <subcellularLocation>
        <location evidence="1 7">Cytoplasm</location>
    </subcellularLocation>
</comment>
<dbReference type="PANTHER" id="PTHR42930:SF3">
    <property type="entry name" value="PHOSPHATE-SPECIFIC TRANSPORT SYSTEM ACCESSORY PROTEIN PHOU"/>
    <property type="match status" value="1"/>
</dbReference>
<dbReference type="AlphaFoldDB" id="E3D977"/>
<dbReference type="GO" id="GO:0045936">
    <property type="term" value="P:negative regulation of phosphate metabolic process"/>
    <property type="evidence" value="ECO:0007669"/>
    <property type="project" value="InterPro"/>
</dbReference>
<evidence type="ECO:0000256" key="3">
    <source>
        <dbReference type="ARBA" id="ARBA00011738"/>
    </source>
</evidence>
<feature type="domain" description="PhoU" evidence="8">
    <location>
        <begin position="32"/>
        <end position="119"/>
    </location>
</feature>
<dbReference type="Gene3D" id="1.20.58.220">
    <property type="entry name" value="Phosphate transport system protein phou homolog 2, domain 2"/>
    <property type="match status" value="1"/>
</dbReference>
<dbReference type="InterPro" id="IPR026022">
    <property type="entry name" value="PhoU_dom"/>
</dbReference>
<evidence type="ECO:0000256" key="5">
    <source>
        <dbReference type="ARBA" id="ARBA00022490"/>
    </source>
</evidence>
<accession>E3D977</accession>
<gene>
    <name evidence="9" type="primary">phoU</name>
    <name evidence="9" type="ordered locus">HMPREF0421_20539</name>
</gene>
<dbReference type="GO" id="GO:0005737">
    <property type="term" value="C:cytoplasm"/>
    <property type="evidence" value="ECO:0007669"/>
    <property type="project" value="UniProtKB-SubCell"/>
</dbReference>
<dbReference type="InterPro" id="IPR028366">
    <property type="entry name" value="PhoU"/>
</dbReference>
<feature type="domain" description="PhoU" evidence="8">
    <location>
        <begin position="151"/>
        <end position="219"/>
    </location>
</feature>
<comment type="subunit">
    <text evidence="3 7">Homodimer.</text>
</comment>
<reference evidence="9 10" key="1">
    <citation type="journal article" date="2010" name="PLoS ONE">
        <title>Comparative genomics of Gardnerella vaginalis strains reveals substantial differences in metabolic and virulence potential.</title>
        <authorList>
            <person name="Yeoman C.J."/>
            <person name="Yildirim S."/>
            <person name="Thomas S.M."/>
            <person name="Durkin A.S."/>
            <person name="Torralba M."/>
            <person name="Sutton G."/>
            <person name="Buhay C.J."/>
            <person name="Ding Y."/>
            <person name="Dugan-Rocha S.P."/>
            <person name="Muzny D.M."/>
            <person name="Qin X."/>
            <person name="Gibbs R.A."/>
            <person name="Leigh S.R."/>
            <person name="Stumpf R."/>
            <person name="White B.A."/>
            <person name="Highlander S.K."/>
            <person name="Nelson K.E."/>
            <person name="Wilson B.A."/>
        </authorList>
    </citation>
    <scope>NUCLEOTIDE SEQUENCE [LARGE SCALE GENOMIC DNA]</scope>
    <source>
        <strain evidence="10">ATCC 14019 / 317</strain>
    </source>
</reference>
<evidence type="ECO:0000313" key="9">
    <source>
        <dbReference type="EMBL" id="ADP38621.1"/>
    </source>
</evidence>
<dbReference type="PIRSF" id="PIRSF003107">
    <property type="entry name" value="PhoU"/>
    <property type="match status" value="1"/>
</dbReference>
<evidence type="ECO:0000259" key="8">
    <source>
        <dbReference type="Pfam" id="PF01895"/>
    </source>
</evidence>
<dbReference type="Proteomes" id="UP000001453">
    <property type="component" value="Chromosome"/>
</dbReference>
<evidence type="ECO:0000256" key="6">
    <source>
        <dbReference type="ARBA" id="ARBA00022592"/>
    </source>
</evidence>
<dbReference type="KEGG" id="gvg:HMPREF0421_20539"/>
<dbReference type="SUPFAM" id="SSF109755">
    <property type="entry name" value="PhoU-like"/>
    <property type="match status" value="1"/>
</dbReference>
<dbReference type="Pfam" id="PF01895">
    <property type="entry name" value="PhoU"/>
    <property type="match status" value="2"/>
</dbReference>
<dbReference type="FunFam" id="1.20.58.220:FF:000004">
    <property type="entry name" value="Phosphate-specific transport system accessory protein PhoU"/>
    <property type="match status" value="1"/>
</dbReference>
<dbReference type="PATRIC" id="fig|525284.18.peg.537"/>
<name>E3D977_GARV3</name>